<gene>
    <name evidence="1" type="ORF">SAMN05421820_106376</name>
</gene>
<name>A0A1G9Z9F0_9SPHI</name>
<keyword evidence="2" id="KW-1185">Reference proteome</keyword>
<dbReference type="EMBL" id="FNGY01000006">
    <property type="protein sequence ID" value="SDN17256.1"/>
    <property type="molecule type" value="Genomic_DNA"/>
</dbReference>
<organism evidence="1 2">
    <name type="scientific">Pedobacter steynii</name>
    <dbReference type="NCBI Taxonomy" id="430522"/>
    <lineage>
        <taxon>Bacteria</taxon>
        <taxon>Pseudomonadati</taxon>
        <taxon>Bacteroidota</taxon>
        <taxon>Sphingobacteriia</taxon>
        <taxon>Sphingobacteriales</taxon>
        <taxon>Sphingobacteriaceae</taxon>
        <taxon>Pedobacter</taxon>
    </lineage>
</organism>
<accession>A0A1G9Z9F0</accession>
<protein>
    <submittedName>
        <fullName evidence="1">Uncharacterized protein</fullName>
    </submittedName>
</protein>
<evidence type="ECO:0000313" key="2">
    <source>
        <dbReference type="Proteomes" id="UP000183200"/>
    </source>
</evidence>
<reference evidence="2" key="1">
    <citation type="submission" date="2016-10" db="EMBL/GenBank/DDBJ databases">
        <authorList>
            <person name="Varghese N."/>
            <person name="Submissions S."/>
        </authorList>
    </citation>
    <scope>NUCLEOTIDE SEQUENCE [LARGE SCALE GENOMIC DNA]</scope>
    <source>
        <strain evidence="2">DSM 19110</strain>
    </source>
</reference>
<evidence type="ECO:0000313" key="1">
    <source>
        <dbReference type="EMBL" id="SDN17256.1"/>
    </source>
</evidence>
<dbReference type="Proteomes" id="UP000183200">
    <property type="component" value="Unassembled WGS sequence"/>
</dbReference>
<dbReference type="AlphaFoldDB" id="A0A1G9Z9F0"/>
<sequence>MISDRERKECIKAMRAYTKKISKSKEAVKNHFVKAGILTPKGNLRKPYRNLSILLDQAKYQNKGTA</sequence>
<proteinExistence type="predicted"/>